<dbReference type="RefSeq" id="WP_064009269.1">
    <property type="nucleotide sequence ID" value="NZ_LUUG01000082.1"/>
</dbReference>
<evidence type="ECO:0000256" key="1">
    <source>
        <dbReference type="SAM" id="Phobius"/>
    </source>
</evidence>
<keyword evidence="1" id="KW-0472">Membrane</keyword>
<organism evidence="3 4">
    <name type="scientific">Methylomonas methanica</name>
    <dbReference type="NCBI Taxonomy" id="421"/>
    <lineage>
        <taxon>Bacteria</taxon>
        <taxon>Pseudomonadati</taxon>
        <taxon>Pseudomonadota</taxon>
        <taxon>Gammaproteobacteria</taxon>
        <taxon>Methylococcales</taxon>
        <taxon>Methylococcaceae</taxon>
        <taxon>Methylomonas</taxon>
    </lineage>
</organism>
<comment type="caution">
    <text evidence="3">The sequence shown here is derived from an EMBL/GenBank/DDBJ whole genome shotgun (WGS) entry which is preliminary data.</text>
</comment>
<dbReference type="NCBIfam" id="TIGR02099">
    <property type="entry name" value="YhdP family protein"/>
    <property type="match status" value="1"/>
</dbReference>
<dbReference type="PANTHER" id="PTHR38690">
    <property type="entry name" value="PROTEASE-RELATED"/>
    <property type="match status" value="1"/>
</dbReference>
<evidence type="ECO:0000313" key="4">
    <source>
        <dbReference type="Proteomes" id="UP000078090"/>
    </source>
</evidence>
<dbReference type="EMBL" id="LUUG01000082">
    <property type="protein sequence ID" value="OAI02877.1"/>
    <property type="molecule type" value="Genomic_DNA"/>
</dbReference>
<dbReference type="OrthoDB" id="9762238at2"/>
<dbReference type="InterPro" id="IPR025263">
    <property type="entry name" value="YhdP_central"/>
</dbReference>
<proteinExistence type="predicted"/>
<feature type="domain" description="YhdP central" evidence="2">
    <location>
        <begin position="8"/>
        <end position="1210"/>
    </location>
</feature>
<dbReference type="AlphaFoldDB" id="A0A177MAV5"/>
<dbReference type="PANTHER" id="PTHR38690:SF1">
    <property type="entry name" value="PROTEASE"/>
    <property type="match status" value="1"/>
</dbReference>
<evidence type="ECO:0000313" key="3">
    <source>
        <dbReference type="EMBL" id="OAI02877.1"/>
    </source>
</evidence>
<evidence type="ECO:0000259" key="2">
    <source>
        <dbReference type="Pfam" id="PF13116"/>
    </source>
</evidence>
<protein>
    <submittedName>
        <fullName evidence="3">TIGR02099 family protein</fullName>
    </submittedName>
</protein>
<dbReference type="Pfam" id="PF13116">
    <property type="entry name" value="YhdP"/>
    <property type="match status" value="1"/>
</dbReference>
<keyword evidence="1" id="KW-1133">Transmembrane helix</keyword>
<sequence length="1267" mass="140073">MVIHHVTRATRHLLFWSLIAIALVLSAVRVFLIDIADYRIALEQKVRETTGIPLHIGKLGANMRGFSPELLLREIAIEGTEAGAKPAIRLQEVRIGIDLLEWLLTQDPMAASWVTLVGAKLDILRNEDGSLSIKGLQSSDEQPLWLLQGGKYEILQSQVTWQDLKRHRPPVTVEHFDLLIKNHYLDQSHEIHLLSSLPEQYGDSLRISARLNGNIFQANAINGQIYVEGSNLQGPAWLIEDLPLGLHLESGSGDMRIWSQWRDSMPYQVSGYLQGQQIKLARQQGKTLQLDTFEGNLGWTEHDGRQRWSAYDVNVFANHQRWRDGEVYLQQDAQGNLSGVIKQLNLQALMHVIPPFLPAEQADLGKWLQLNPRGNLRDLSFYADGNRQRYALNGHFSQLGNDAQGDLPQIQELSGSIIAGDQGGQLIFDSANAKFNAPQMFRSSLDVPRLQGRVDWRQTDTDWQISSENLQLDSVAFQTQTKLQLSIPKNNDSAVIDMRTRFGNFKDISKVPQYLPAKIMGKDAVAWLDDAFIGGHIDKGEMLLNGKLADFPFSNGPGRFEVVFAIDDGEIQFNALWPHLRAVHADVQFLGADLKVAINGGHSENVDINQAVVSIPDLANSDYVYVLGQVQSKLPHSLQYLQKTPLRAKIDPLAKVLAPDGNTQVDLDLKIAYYETLPTTVKVDAHLDKARVLVKPVDLAVNDISGVLRFTEDRVSSTRLEGSTLGYPIHAVLQSDTSATQILIDGTTDIKRLEKQFSFLKNQVADGSFNYQTVLTLPYDAGLPSTLSINSNLQGVTINTQDALAKSADQEQALNLQFTLENSSAYLPLKVAYGKELNAALLIDGKQDQLHSGHIVFGQEQAEFFEPAGLKLQIRQPQFKLSDALAAFSDTETQQRLPALKEVILDTEQLIWQGQNIGALKCRLQHLNQAWQATLDSPMARGKLTLPDQRGGANIIKLQMDYLNLSAMDGLNFDAAEEVVTDLPLIDIDSKQLLWRGVDLGSLKLNTERLINGIHFKHVQLASVAGTIDFSADWIKLVGGSSTQLTGKLNMNGFGLFLSQLGFTDDLRGTHAEINFNGGWRGAPQQFATANLTGQMQLKFSDGRISSIEPGFGRLLGLIAMEQWAKRLSLDFTDVYRQGLAFDQITGDFKISNGLAYTDNLLIDAVSAKLSIAGTADLVKKTMDHRVAVVPKSSGAVPIAGTIVGGIAAVITQVVTDDYKEGYFFGSQYKLAGPWGNVEVTPLHDQDGLVQKAWRGLTGGWLESLSK</sequence>
<dbReference type="InterPro" id="IPR011836">
    <property type="entry name" value="YhdP"/>
</dbReference>
<accession>A0A177MAV5</accession>
<name>A0A177MAV5_METMH</name>
<reference evidence="3 4" key="1">
    <citation type="submission" date="2016-03" db="EMBL/GenBank/DDBJ databases">
        <authorList>
            <person name="Ploux O."/>
        </authorList>
    </citation>
    <scope>NUCLEOTIDE SEQUENCE [LARGE SCALE GENOMIC DNA]</scope>
    <source>
        <strain evidence="3 4">R-45363</strain>
    </source>
</reference>
<gene>
    <name evidence="3" type="ORF">A1332_02990</name>
</gene>
<dbReference type="Proteomes" id="UP000078090">
    <property type="component" value="Unassembled WGS sequence"/>
</dbReference>
<feature type="transmembrane region" description="Helical" evidence="1">
    <location>
        <begin position="12"/>
        <end position="32"/>
    </location>
</feature>
<keyword evidence="1" id="KW-0812">Transmembrane</keyword>